<dbReference type="PANTHER" id="PTHR43391">
    <property type="entry name" value="RETINOL DEHYDROGENASE-RELATED"/>
    <property type="match status" value="1"/>
</dbReference>
<gene>
    <name evidence="4" type="ORF">FOB82_04580</name>
</gene>
<dbReference type="AlphaFoldDB" id="A0A6B8TT47"/>
<dbReference type="Pfam" id="PF00106">
    <property type="entry name" value="adh_short"/>
    <property type="match status" value="1"/>
</dbReference>
<evidence type="ECO:0000256" key="1">
    <source>
        <dbReference type="ARBA" id="ARBA00006484"/>
    </source>
</evidence>
<dbReference type="PRINTS" id="PR00080">
    <property type="entry name" value="SDRFAMILY"/>
</dbReference>
<dbReference type="Gene3D" id="3.40.50.720">
    <property type="entry name" value="NAD(P)-binding Rossmann-like Domain"/>
    <property type="match status" value="1"/>
</dbReference>
<dbReference type="RefSeq" id="WP_155868330.1">
    <property type="nucleotide sequence ID" value="NZ_CP046322.1"/>
</dbReference>
<sequence>MNNSTRTAFITGAAQGIGRSTAEILLDRGWTVGVYDISDDVSWAEGRKGAVTGHLDVRDPDEWREALRSFAEVAGGRIDVIVNNAGVLYGGAFEDAGIDVDERIIDVNVKGVTYGAKLGLPYLKESRGQLINLASAAAIYGTPDLATYSASKFAVRGLTEALDYEWRPHGIRVAAVWPLFADTGLLDGVATTGTSRLGIRLTADDVAKAVVDCIDAGYAEDNGTGARTTKCPAKVHYPVGLQAKVLFAGSFISPPFLTRFVNGKLTTKRKIGF</sequence>
<name>A0A6B8TT47_9CORY</name>
<dbReference type="KEGG" id="cxe:FOB82_04580"/>
<evidence type="ECO:0000313" key="4">
    <source>
        <dbReference type="EMBL" id="QGS34333.1"/>
    </source>
</evidence>
<dbReference type="PANTHER" id="PTHR43391:SF82">
    <property type="entry name" value="OXIDOREDUCTASE SADH-RELATED"/>
    <property type="match status" value="1"/>
</dbReference>
<keyword evidence="2" id="KW-0560">Oxidoreductase</keyword>
<dbReference type="NCBIfam" id="NF006123">
    <property type="entry name" value="PRK08267.1"/>
    <property type="match status" value="1"/>
</dbReference>
<evidence type="ECO:0000256" key="2">
    <source>
        <dbReference type="ARBA" id="ARBA00023002"/>
    </source>
</evidence>
<dbReference type="InterPro" id="IPR036291">
    <property type="entry name" value="NAD(P)-bd_dom_sf"/>
</dbReference>
<reference evidence="4 5" key="1">
    <citation type="submission" date="2019-11" db="EMBL/GenBank/DDBJ databases">
        <title>FDA dAtabase for Regulatory Grade micrObial Sequences (FDA-ARGOS): Supporting development and validation of Infectious Disease Dx tests.</title>
        <authorList>
            <person name="Kerrigan L."/>
            <person name="Long C."/>
            <person name="Tallon L."/>
            <person name="Sadzewicz L."/>
            <person name="Vavikolanu K."/>
            <person name="Mehta A."/>
            <person name="Aluvathingal J."/>
            <person name="Nadendla S."/>
            <person name="Yan Y."/>
            <person name="Sichtig H."/>
        </authorList>
    </citation>
    <scope>NUCLEOTIDE SEQUENCE [LARGE SCALE GENOMIC DNA]</scope>
    <source>
        <strain evidence="4 5">FDAARGOS_674</strain>
    </source>
</reference>
<dbReference type="PRINTS" id="PR00081">
    <property type="entry name" value="GDHRDH"/>
</dbReference>
<comment type="similarity">
    <text evidence="1 3">Belongs to the short-chain dehydrogenases/reductases (SDR) family.</text>
</comment>
<evidence type="ECO:0000256" key="3">
    <source>
        <dbReference type="RuleBase" id="RU000363"/>
    </source>
</evidence>
<protein>
    <submittedName>
        <fullName evidence="4">SDR family oxidoreductase</fullName>
    </submittedName>
</protein>
<organism evidence="4 5">
    <name type="scientific">Corynebacterium xerosis</name>
    <dbReference type="NCBI Taxonomy" id="1725"/>
    <lineage>
        <taxon>Bacteria</taxon>
        <taxon>Bacillati</taxon>
        <taxon>Actinomycetota</taxon>
        <taxon>Actinomycetes</taxon>
        <taxon>Mycobacteriales</taxon>
        <taxon>Corynebacteriaceae</taxon>
        <taxon>Corynebacterium</taxon>
    </lineage>
</organism>
<dbReference type="InterPro" id="IPR002347">
    <property type="entry name" value="SDR_fam"/>
</dbReference>
<accession>A0A6B8TT47</accession>
<dbReference type="Proteomes" id="UP000426857">
    <property type="component" value="Chromosome"/>
</dbReference>
<evidence type="ECO:0000313" key="5">
    <source>
        <dbReference type="Proteomes" id="UP000426857"/>
    </source>
</evidence>
<proteinExistence type="inferred from homology"/>
<dbReference type="SUPFAM" id="SSF51735">
    <property type="entry name" value="NAD(P)-binding Rossmann-fold domains"/>
    <property type="match status" value="1"/>
</dbReference>
<dbReference type="EMBL" id="CP046322">
    <property type="protein sequence ID" value="QGS34333.1"/>
    <property type="molecule type" value="Genomic_DNA"/>
</dbReference>
<dbReference type="GO" id="GO:0016491">
    <property type="term" value="F:oxidoreductase activity"/>
    <property type="evidence" value="ECO:0007669"/>
    <property type="project" value="UniProtKB-KW"/>
</dbReference>